<reference evidence="2" key="1">
    <citation type="submission" date="2017-02" db="EMBL/GenBank/DDBJ databases">
        <authorList>
            <person name="Varghese N."/>
            <person name="Submissions S."/>
        </authorList>
    </citation>
    <scope>NUCLEOTIDE SEQUENCE [LARGE SCALE GENOMIC DNA]</scope>
    <source>
        <strain evidence="2">ATCC BAA-34</strain>
    </source>
</reference>
<accession>A0A1T4K0W8</accession>
<dbReference type="Proteomes" id="UP000190102">
    <property type="component" value="Unassembled WGS sequence"/>
</dbReference>
<organism evidence="1 2">
    <name type="scientific">Trichlorobacter thiogenes</name>
    <dbReference type="NCBI Taxonomy" id="115783"/>
    <lineage>
        <taxon>Bacteria</taxon>
        <taxon>Pseudomonadati</taxon>
        <taxon>Thermodesulfobacteriota</taxon>
        <taxon>Desulfuromonadia</taxon>
        <taxon>Geobacterales</taxon>
        <taxon>Geobacteraceae</taxon>
        <taxon>Trichlorobacter</taxon>
    </lineage>
</organism>
<dbReference type="Pfam" id="PF04365">
    <property type="entry name" value="BrnT_toxin"/>
    <property type="match status" value="1"/>
</dbReference>
<evidence type="ECO:0008006" key="3">
    <source>
        <dbReference type="Google" id="ProtNLM"/>
    </source>
</evidence>
<proteinExistence type="predicted"/>
<dbReference type="InterPro" id="IPR038573">
    <property type="entry name" value="BrnT_sf"/>
</dbReference>
<protein>
    <recommendedName>
        <fullName evidence="3">BrnT family toxin</fullName>
    </recommendedName>
</protein>
<dbReference type="RefSeq" id="WP_078788542.1">
    <property type="nucleotide sequence ID" value="NZ_FUWR01000001.1"/>
</dbReference>
<dbReference type="STRING" id="115783.SAMN02745119_00231"/>
<dbReference type="OrthoDB" id="9802417at2"/>
<dbReference type="AlphaFoldDB" id="A0A1T4K0W8"/>
<dbReference type="InterPro" id="IPR007460">
    <property type="entry name" value="BrnT_toxin"/>
</dbReference>
<gene>
    <name evidence="1" type="ORF">SAMN02745119_00231</name>
</gene>
<evidence type="ECO:0000313" key="2">
    <source>
        <dbReference type="Proteomes" id="UP000190102"/>
    </source>
</evidence>
<evidence type="ECO:0000313" key="1">
    <source>
        <dbReference type="EMBL" id="SJZ35957.1"/>
    </source>
</evidence>
<dbReference type="EMBL" id="FUWR01000001">
    <property type="protein sequence ID" value="SJZ35957.1"/>
    <property type="molecule type" value="Genomic_DNA"/>
</dbReference>
<keyword evidence="2" id="KW-1185">Reference proteome</keyword>
<sequence length="91" mass="10914">MRYERDEDKRLANLEKHGLDLADADLVYEHQQKLTVPCKTTHEERWQDFAEVDGILAVLTCVYTRRNDTVRFISFRYASRKERKVYYGADR</sequence>
<dbReference type="Gene3D" id="3.10.450.530">
    <property type="entry name" value="Ribonuclease toxin, BrnT, of type II toxin-antitoxin system"/>
    <property type="match status" value="1"/>
</dbReference>
<name>A0A1T4K0W8_9BACT</name>